<reference evidence="1 2" key="1">
    <citation type="submission" date="2016-10" db="EMBL/GenBank/DDBJ databases">
        <authorList>
            <person name="de Groot N.N."/>
        </authorList>
    </citation>
    <scope>NUCLEOTIDE SEQUENCE [LARGE SCALE GENOMIC DNA]</scope>
    <source>
        <strain evidence="1 2">DSM 17890</strain>
    </source>
</reference>
<protein>
    <submittedName>
        <fullName evidence="1">Enoyl-CoA hydratase</fullName>
    </submittedName>
</protein>
<dbReference type="EMBL" id="FNMZ01000004">
    <property type="protein sequence ID" value="SDX25200.1"/>
    <property type="molecule type" value="Genomic_DNA"/>
</dbReference>
<dbReference type="PANTHER" id="PTHR43459:SF1">
    <property type="entry name" value="EG:BACN32G11.4 PROTEIN"/>
    <property type="match status" value="1"/>
</dbReference>
<dbReference type="InterPro" id="IPR001753">
    <property type="entry name" value="Enoyl-CoA_hydra/iso"/>
</dbReference>
<accession>A0A1H3A640</accession>
<gene>
    <name evidence="1" type="ORF">SAMN05444336_10476</name>
</gene>
<dbReference type="Proteomes" id="UP000199118">
    <property type="component" value="Unassembled WGS sequence"/>
</dbReference>
<keyword evidence="2" id="KW-1185">Reference proteome</keyword>
<name>A0A1H3A640_9RHOB</name>
<organism evidence="1 2">
    <name type="scientific">Albimonas donghaensis</name>
    <dbReference type="NCBI Taxonomy" id="356660"/>
    <lineage>
        <taxon>Bacteria</taxon>
        <taxon>Pseudomonadati</taxon>
        <taxon>Pseudomonadota</taxon>
        <taxon>Alphaproteobacteria</taxon>
        <taxon>Rhodobacterales</taxon>
        <taxon>Paracoccaceae</taxon>
        <taxon>Albimonas</taxon>
    </lineage>
</organism>
<dbReference type="Pfam" id="PF00378">
    <property type="entry name" value="ECH_1"/>
    <property type="match status" value="1"/>
</dbReference>
<dbReference type="RefSeq" id="WP_092682257.1">
    <property type="nucleotide sequence ID" value="NZ_FNMZ01000004.1"/>
</dbReference>
<dbReference type="SUPFAM" id="SSF52096">
    <property type="entry name" value="ClpP/crotonase"/>
    <property type="match status" value="1"/>
</dbReference>
<dbReference type="AlphaFoldDB" id="A0A1H3A640"/>
<evidence type="ECO:0000313" key="2">
    <source>
        <dbReference type="Proteomes" id="UP000199118"/>
    </source>
</evidence>
<dbReference type="OrthoDB" id="9777711at2"/>
<dbReference type="Gene3D" id="3.90.226.10">
    <property type="entry name" value="2-enoyl-CoA Hydratase, Chain A, domain 1"/>
    <property type="match status" value="1"/>
</dbReference>
<evidence type="ECO:0000313" key="1">
    <source>
        <dbReference type="EMBL" id="SDX25200.1"/>
    </source>
</evidence>
<dbReference type="GO" id="GO:0003824">
    <property type="term" value="F:catalytic activity"/>
    <property type="evidence" value="ECO:0007669"/>
    <property type="project" value="UniProtKB-ARBA"/>
</dbReference>
<dbReference type="InterPro" id="IPR029045">
    <property type="entry name" value="ClpP/crotonase-like_dom_sf"/>
</dbReference>
<dbReference type="STRING" id="356660.SAMN05444336_10476"/>
<sequence>MTDYTQIIYDVTDRVATIRFNRPDRLNAYTGTMADELRAAISEASADAGVRAIVMTGEGRGFCAGADMEVLQGIGSSGGEITRKAAEPDFSAAPGPDVTADFPGRFGYMFACPKPIIAAINGPCAGIGMVLALFADLRFAAAEARFTTAFSARGLVAEHGMAWLLPRLVGEANALDLLLTSRKFDGTEAQALGLVNKAIPGADLMAHVHAVAKSMADEVSPRSMAVMKRQVRASYHQSFAESLTAADAEMDGSFKAPDFKEGVQSFVEKRAPAFASV</sequence>
<dbReference type="PANTHER" id="PTHR43459">
    <property type="entry name" value="ENOYL-COA HYDRATASE"/>
    <property type="match status" value="1"/>
</dbReference>
<proteinExistence type="predicted"/>
<dbReference type="CDD" id="cd06558">
    <property type="entry name" value="crotonase-like"/>
    <property type="match status" value="1"/>
</dbReference>
<dbReference type="NCBIfam" id="NF004857">
    <property type="entry name" value="PRK06210.1"/>
    <property type="match status" value="1"/>
</dbReference>